<keyword evidence="6" id="KW-0496">Mitochondrion</keyword>
<protein>
    <recommendedName>
        <fullName evidence="4">NADH dehydrogenase [ubiquinone] 1 alpha subcomplex assembly factor 3</fullName>
    </recommendedName>
</protein>
<evidence type="ECO:0000256" key="2">
    <source>
        <dbReference type="ARBA" id="ARBA00004613"/>
    </source>
</evidence>
<sequence length="522" mass="58754">MRCVKRLLHSVTEFVNVALVSFTYLRDSSEILKGFRLFRASNAKAMSLSYSILRRAIGQSRYAVSRCRRQFSSGYDGDGKTTVSILNRESDAGLMVDSYSQVGFELNSGVVVLGSMALFPRSVLSWNVWTPEDIRKETLSLFFMLAPKLDLLVFGVGDASNVRVCHSRIMEVMREHRVGAEILPTAEAVSTFNFLNAEGRSVAAALIPPTRRLVIFVASDSSVTRLCRTLQLLVVAAVDKAHDLTPFRFIPNRICEQLTAVRICEALLLGSSFWGLRVTNRLPMESGGAVHSVLDCETDIWHKFALAKMGSSSWIACVVVLAALAAGVFAALPSSVNRLDEAFEFSCPPGEAIYHVESEFFRRMNDRMWSFRCRKTPFGKAGSSCDDAQPSYVNQYDGPVDFMCPDTGVLVGVSSKHDNRHEDRMWSFHCCGHINYCRHNCTLKTDLNVQRGAINFTLEDGIFIVGVFSRHNNRYEYDKYYRKISRTVLIQIFHFFQGSSLEHRGLSHRAVRHVNLRHLRPV</sequence>
<dbReference type="PANTHER" id="PTHR21192:SF2">
    <property type="entry name" value="NADH DEHYDROGENASE [UBIQUINONE] 1 ALPHA SUBCOMPLEX ASSEMBLY FACTOR 3"/>
    <property type="match status" value="1"/>
</dbReference>
<evidence type="ECO:0000313" key="10">
    <source>
        <dbReference type="EMBL" id="CAD7273095.1"/>
    </source>
</evidence>
<name>A0A7R9BEM1_9CRUS</name>
<evidence type="ECO:0000256" key="6">
    <source>
        <dbReference type="ARBA" id="ARBA00023128"/>
    </source>
</evidence>
<dbReference type="Pfam" id="PF14704">
    <property type="entry name" value="DERM"/>
    <property type="match status" value="1"/>
</dbReference>
<dbReference type="GO" id="GO:0032981">
    <property type="term" value="P:mitochondrial respiratory chain complex I assembly"/>
    <property type="evidence" value="ECO:0007669"/>
    <property type="project" value="InterPro"/>
</dbReference>
<evidence type="ECO:0000256" key="5">
    <source>
        <dbReference type="ARBA" id="ARBA00022525"/>
    </source>
</evidence>
<dbReference type="PANTHER" id="PTHR21192">
    <property type="entry name" value="NUCLEAR PROTEIN E3-3"/>
    <property type="match status" value="1"/>
</dbReference>
<dbReference type="AlphaFoldDB" id="A0A7R9BEM1"/>
<evidence type="ECO:0000313" key="11">
    <source>
        <dbReference type="Proteomes" id="UP000678499"/>
    </source>
</evidence>
<keyword evidence="5" id="KW-0964">Secreted</keyword>
<keyword evidence="9" id="KW-1133">Transmembrane helix</keyword>
<gene>
    <name evidence="10" type="ORF">NMOB1V02_LOCUS999</name>
</gene>
<keyword evidence="11" id="KW-1185">Reference proteome</keyword>
<accession>A0A7R9BEM1</accession>
<keyword evidence="9" id="KW-0472">Membrane</keyword>
<evidence type="ECO:0000256" key="3">
    <source>
        <dbReference type="ARBA" id="ARBA00008712"/>
    </source>
</evidence>
<dbReference type="EMBL" id="CAJPEX010000094">
    <property type="protein sequence ID" value="CAG0913247.1"/>
    <property type="molecule type" value="Genomic_DNA"/>
</dbReference>
<proteinExistence type="inferred from homology"/>
<evidence type="ECO:0000256" key="7">
    <source>
        <dbReference type="ARBA" id="ARBA00023157"/>
    </source>
</evidence>
<dbReference type="InterPro" id="IPR034095">
    <property type="entry name" value="NDUF3"/>
</dbReference>
<evidence type="ECO:0000256" key="8">
    <source>
        <dbReference type="ARBA" id="ARBA00049984"/>
    </source>
</evidence>
<dbReference type="InterPro" id="IPR036748">
    <property type="entry name" value="MTH938-like_sf"/>
</dbReference>
<dbReference type="InterPro" id="IPR007523">
    <property type="entry name" value="NDUFAF3/AAMDC"/>
</dbReference>
<dbReference type="Gene3D" id="3.40.1230.10">
    <property type="entry name" value="MTH938-like"/>
    <property type="match status" value="1"/>
</dbReference>
<dbReference type="Proteomes" id="UP000678499">
    <property type="component" value="Unassembled WGS sequence"/>
</dbReference>
<keyword evidence="9" id="KW-0812">Transmembrane</keyword>
<comment type="similarity">
    <text evidence="3">Belongs to the dermatopontin family.</text>
</comment>
<dbReference type="OrthoDB" id="20681at2759"/>
<comment type="similarity">
    <text evidence="8">Belongs to the NDUFAF3 family.</text>
</comment>
<organism evidence="10">
    <name type="scientific">Notodromas monacha</name>
    <dbReference type="NCBI Taxonomy" id="399045"/>
    <lineage>
        <taxon>Eukaryota</taxon>
        <taxon>Metazoa</taxon>
        <taxon>Ecdysozoa</taxon>
        <taxon>Arthropoda</taxon>
        <taxon>Crustacea</taxon>
        <taxon>Oligostraca</taxon>
        <taxon>Ostracoda</taxon>
        <taxon>Podocopa</taxon>
        <taxon>Podocopida</taxon>
        <taxon>Cypridocopina</taxon>
        <taxon>Cypridoidea</taxon>
        <taxon>Cyprididae</taxon>
        <taxon>Notodromas</taxon>
    </lineage>
</organism>
<comment type="subcellular location">
    <subcellularLocation>
        <location evidence="1">Mitochondrion</location>
    </subcellularLocation>
    <subcellularLocation>
        <location evidence="2">Secreted</location>
    </subcellularLocation>
</comment>
<evidence type="ECO:0000256" key="9">
    <source>
        <dbReference type="SAM" id="Phobius"/>
    </source>
</evidence>
<reference evidence="10" key="1">
    <citation type="submission" date="2020-11" db="EMBL/GenBank/DDBJ databases">
        <authorList>
            <person name="Tran Van P."/>
        </authorList>
    </citation>
    <scope>NUCLEOTIDE SEQUENCE</scope>
</reference>
<evidence type="ECO:0000256" key="4">
    <source>
        <dbReference type="ARBA" id="ARBA00021776"/>
    </source>
</evidence>
<dbReference type="CDD" id="cd05125">
    <property type="entry name" value="Mth938_2P1-like"/>
    <property type="match status" value="1"/>
</dbReference>
<dbReference type="GO" id="GO:0005576">
    <property type="term" value="C:extracellular region"/>
    <property type="evidence" value="ECO:0007669"/>
    <property type="project" value="UniProtKB-SubCell"/>
</dbReference>
<evidence type="ECO:0000256" key="1">
    <source>
        <dbReference type="ARBA" id="ARBA00004173"/>
    </source>
</evidence>
<dbReference type="EMBL" id="OA882131">
    <property type="protein sequence ID" value="CAD7273095.1"/>
    <property type="molecule type" value="Genomic_DNA"/>
</dbReference>
<dbReference type="Pfam" id="PF04430">
    <property type="entry name" value="DUF498"/>
    <property type="match status" value="1"/>
</dbReference>
<dbReference type="InterPro" id="IPR026645">
    <property type="entry name" value="Dermatopontin"/>
</dbReference>
<dbReference type="SUPFAM" id="SSF64076">
    <property type="entry name" value="MTH938-like"/>
    <property type="match status" value="1"/>
</dbReference>
<keyword evidence="7" id="KW-1015">Disulfide bond</keyword>
<dbReference type="GO" id="GO:0005743">
    <property type="term" value="C:mitochondrial inner membrane"/>
    <property type="evidence" value="ECO:0007669"/>
    <property type="project" value="TreeGrafter"/>
</dbReference>
<feature type="transmembrane region" description="Helical" evidence="9">
    <location>
        <begin position="313"/>
        <end position="332"/>
    </location>
</feature>